<evidence type="ECO:0000313" key="2">
    <source>
        <dbReference type="EMBL" id="OAJ39515.1"/>
    </source>
</evidence>
<evidence type="ECO:0000313" key="3">
    <source>
        <dbReference type="Proteomes" id="UP000077115"/>
    </source>
</evidence>
<dbReference type="Proteomes" id="UP000077115">
    <property type="component" value="Unassembled WGS sequence"/>
</dbReference>
<dbReference type="PANTHER" id="PTHR32060:SF22">
    <property type="entry name" value="CARBOXYL-TERMINAL-PROCESSING PEPTIDASE 3, CHLOROPLASTIC"/>
    <property type="match status" value="1"/>
</dbReference>
<organism evidence="2 3">
    <name type="scientific">Batrachochytrium dendrobatidis (strain JEL423)</name>
    <dbReference type="NCBI Taxonomy" id="403673"/>
    <lineage>
        <taxon>Eukaryota</taxon>
        <taxon>Fungi</taxon>
        <taxon>Fungi incertae sedis</taxon>
        <taxon>Chytridiomycota</taxon>
        <taxon>Chytridiomycota incertae sedis</taxon>
        <taxon>Chytridiomycetes</taxon>
        <taxon>Rhizophydiales</taxon>
        <taxon>Rhizophydiales incertae sedis</taxon>
        <taxon>Batrachochytrium</taxon>
    </lineage>
</organism>
<protein>
    <recommendedName>
        <fullName evidence="1">Tail specific protease domain-containing protein</fullName>
    </recommendedName>
</protein>
<dbReference type="GO" id="GO:0004175">
    <property type="term" value="F:endopeptidase activity"/>
    <property type="evidence" value="ECO:0007669"/>
    <property type="project" value="TreeGrafter"/>
</dbReference>
<gene>
    <name evidence="2" type="ORF">BDEG_23354</name>
</gene>
<dbReference type="InterPro" id="IPR029045">
    <property type="entry name" value="ClpP/crotonase-like_dom_sf"/>
</dbReference>
<dbReference type="PANTHER" id="PTHR32060">
    <property type="entry name" value="TAIL-SPECIFIC PROTEASE"/>
    <property type="match status" value="1"/>
</dbReference>
<proteinExistence type="predicted"/>
<evidence type="ECO:0000259" key="1">
    <source>
        <dbReference type="Pfam" id="PF03572"/>
    </source>
</evidence>
<name>A0A177WIH4_BATDL</name>
<accession>A0A177WIH4</accession>
<dbReference type="InterPro" id="IPR005151">
    <property type="entry name" value="Tail-specific_protease"/>
</dbReference>
<dbReference type="VEuPathDB" id="FungiDB:BDEG_23354"/>
<dbReference type="SUPFAM" id="SSF52096">
    <property type="entry name" value="ClpP/crotonase"/>
    <property type="match status" value="1"/>
</dbReference>
<dbReference type="STRING" id="403673.A0A177WIH4"/>
<dbReference type="OrthoDB" id="2110690at2759"/>
<reference evidence="2 3" key="2">
    <citation type="submission" date="2016-05" db="EMBL/GenBank/DDBJ databases">
        <title>Lineage-specific infection strategies underlie the spectrum of fungal disease in amphibians.</title>
        <authorList>
            <person name="Cuomo C.A."/>
            <person name="Farrer R.A."/>
            <person name="James T."/>
            <person name="Longcore J."/>
            <person name="Birren B."/>
        </authorList>
    </citation>
    <scope>NUCLEOTIDE SEQUENCE [LARGE SCALE GENOMIC DNA]</scope>
    <source>
        <strain evidence="2 3">JEL423</strain>
    </source>
</reference>
<reference evidence="2 3" key="1">
    <citation type="submission" date="2006-10" db="EMBL/GenBank/DDBJ databases">
        <title>The Genome Sequence of Batrachochytrium dendrobatidis JEL423.</title>
        <authorList>
            <consortium name="The Broad Institute Genome Sequencing Platform"/>
            <person name="Birren B."/>
            <person name="Lander E."/>
            <person name="Galagan J."/>
            <person name="Cuomo C."/>
            <person name="Devon K."/>
            <person name="Jaffe D."/>
            <person name="Butler J."/>
            <person name="Alvarez P."/>
            <person name="Gnerre S."/>
            <person name="Grabherr M."/>
            <person name="Kleber M."/>
            <person name="Mauceli E."/>
            <person name="Brockman W."/>
            <person name="Young S."/>
            <person name="LaButti K."/>
            <person name="Sykes S."/>
            <person name="DeCaprio D."/>
            <person name="Crawford M."/>
            <person name="Koehrsen M."/>
            <person name="Engels R."/>
            <person name="Montgomery P."/>
            <person name="Pearson M."/>
            <person name="Howarth C."/>
            <person name="Larson L."/>
            <person name="White J."/>
            <person name="O'Leary S."/>
            <person name="Kodira C."/>
            <person name="Zeng Q."/>
            <person name="Yandava C."/>
            <person name="Alvarado L."/>
            <person name="Longcore J."/>
            <person name="James T."/>
        </authorList>
    </citation>
    <scope>NUCLEOTIDE SEQUENCE [LARGE SCALE GENOMIC DNA]</scope>
    <source>
        <strain evidence="2 3">JEL423</strain>
    </source>
</reference>
<sequence>MVETKKIERQQLFQKAVTLLKEEEEQDIKQRYNVPFEWHKTDINNIMWGIWAPKTKNLGLIRIPSFALQDEIDAKTISIAALKILRKLMVNELKDTTSIVIDVRGNNGGSVLLERVLPQLFMPDYKPIRGQGVANKVTNAIMRGSLSSTLQRHSSQKSTSKLDDESDYKPIYVPNDFELLSGPQVTVGQAYVRPVGIFSDGRCTSACESLLADFQDLYGDVIFGEDIQSAGAGATSFHISTEIETELPKMFPPIPYRQELFYFSGKAITEPMTGVYRHDIRVGVHDGQKIEDIGVKTNYVIRPRLEDLVPYNGNYPSEHHQFDSISDLLYGFGIETGRFDLHFIAEPFTLVVPVGNFDIVAETQGMDEFIVASEHGKTIAHVKNVPTKRGEFRIPCSPVQPGISEGRIIISGLKKGKVLMRTIREVKHQPTLPSYIHLSIDTPQFKLQNKNAGTGIKHAGKSTDIQGWNYHSGGWRFGNGLISKN</sequence>
<dbReference type="Gene3D" id="3.90.226.10">
    <property type="entry name" value="2-enoyl-CoA Hydratase, Chain A, domain 1"/>
    <property type="match status" value="1"/>
</dbReference>
<dbReference type="Pfam" id="PF03572">
    <property type="entry name" value="Peptidase_S41"/>
    <property type="match status" value="1"/>
</dbReference>
<dbReference type="EMBL" id="DS022303">
    <property type="protein sequence ID" value="OAJ39515.1"/>
    <property type="molecule type" value="Genomic_DNA"/>
</dbReference>
<dbReference type="GO" id="GO:0008236">
    <property type="term" value="F:serine-type peptidase activity"/>
    <property type="evidence" value="ECO:0007669"/>
    <property type="project" value="InterPro"/>
</dbReference>
<dbReference type="AlphaFoldDB" id="A0A177WIH4"/>
<dbReference type="GO" id="GO:0006508">
    <property type="term" value="P:proteolysis"/>
    <property type="evidence" value="ECO:0007669"/>
    <property type="project" value="InterPro"/>
</dbReference>
<feature type="domain" description="Tail specific protease" evidence="1">
    <location>
        <begin position="57"/>
        <end position="234"/>
    </location>
</feature>